<evidence type="ECO:0000313" key="10">
    <source>
        <dbReference type="EMBL" id="MBI6871383.1"/>
    </source>
</evidence>
<comment type="similarity">
    <text evidence="2">Belongs to the UPF0702 family.</text>
</comment>
<evidence type="ECO:0000256" key="3">
    <source>
        <dbReference type="ARBA" id="ARBA00022475"/>
    </source>
</evidence>
<comment type="caution">
    <text evidence="10">The sequence shown here is derived from an EMBL/GenBank/DDBJ whole genome shotgun (WGS) entry which is preliminary data.</text>
</comment>
<dbReference type="InterPro" id="IPR023090">
    <property type="entry name" value="UPF0702_alpha/beta_dom_sf"/>
</dbReference>
<gene>
    <name evidence="10" type="ORF">I6U51_01515</name>
</gene>
<evidence type="ECO:0000259" key="8">
    <source>
        <dbReference type="Pfam" id="PF04239"/>
    </source>
</evidence>
<evidence type="ECO:0000256" key="7">
    <source>
        <dbReference type="SAM" id="Phobius"/>
    </source>
</evidence>
<proteinExistence type="inferred from homology"/>
<dbReference type="EMBL" id="JAEEGB010000003">
    <property type="protein sequence ID" value="MBI6871383.1"/>
    <property type="molecule type" value="Genomic_DNA"/>
</dbReference>
<keyword evidence="6 7" id="KW-0472">Membrane</keyword>
<accession>A0A934HQG4</accession>
<evidence type="ECO:0000256" key="6">
    <source>
        <dbReference type="ARBA" id="ARBA00023136"/>
    </source>
</evidence>
<evidence type="ECO:0000256" key="5">
    <source>
        <dbReference type="ARBA" id="ARBA00022989"/>
    </source>
</evidence>
<feature type="transmembrane region" description="Helical" evidence="7">
    <location>
        <begin position="7"/>
        <end position="26"/>
    </location>
</feature>
<dbReference type="GO" id="GO:0005886">
    <property type="term" value="C:plasma membrane"/>
    <property type="evidence" value="ECO:0007669"/>
    <property type="project" value="UniProtKB-SubCell"/>
</dbReference>
<evidence type="ECO:0000256" key="2">
    <source>
        <dbReference type="ARBA" id="ARBA00006448"/>
    </source>
</evidence>
<sequence>MFEPFEIILRVFLALIMLLGSTRFLSKRTLSKLTYFDYVAAVTLGTVAGNLAFNLKVHILNFILCMVLIPLIVMAISYLSFKYKCIRKIFAGESTILIKNGKILKNNLASLNFSYEYLSQQLRQEKIFDINQVELAILEPSGKLSVQLKSQNRPLTPQDLNMPTKYEGSAIELVLDGKIIEKNLIYLNKSENWLYSELNRKGIKNINKVAFAALSTNGKIYYENIS</sequence>
<keyword evidence="11" id="KW-1185">Reference proteome</keyword>
<dbReference type="InterPro" id="IPR007353">
    <property type="entry name" value="DUF421"/>
</dbReference>
<dbReference type="Pfam" id="PF04239">
    <property type="entry name" value="DUF421"/>
    <property type="match status" value="1"/>
</dbReference>
<dbReference type="Gene3D" id="3.30.240.20">
    <property type="entry name" value="bsu07140 like domains"/>
    <property type="match status" value="2"/>
</dbReference>
<reference evidence="10" key="1">
    <citation type="submission" date="2020-12" db="EMBL/GenBank/DDBJ databases">
        <title>Clostridium thailandense sp. nov., a novel acetogenic bacterium isolated from peat land soil in Thailand.</title>
        <authorList>
            <person name="Chaikitkaew S."/>
            <person name="Birkeland N.K."/>
        </authorList>
    </citation>
    <scope>NUCLEOTIDE SEQUENCE</scope>
    <source>
        <strain evidence="10">DSM 17425</strain>
    </source>
</reference>
<keyword evidence="5 7" id="KW-1133">Transmembrane helix</keyword>
<protein>
    <submittedName>
        <fullName evidence="10">DUF421 domain-containing protein</fullName>
    </submittedName>
</protein>
<dbReference type="AlphaFoldDB" id="A0A934HQG4"/>
<keyword evidence="3" id="KW-1003">Cell membrane</keyword>
<evidence type="ECO:0000259" key="9">
    <source>
        <dbReference type="Pfam" id="PF20730"/>
    </source>
</evidence>
<dbReference type="PANTHER" id="PTHR34582:SF7">
    <property type="entry name" value="UPF0702 TRANSMEMBRANE PROTEIN YDFS"/>
    <property type="match status" value="1"/>
</dbReference>
<feature type="domain" description="YetF C-terminal" evidence="8">
    <location>
        <begin position="82"/>
        <end position="213"/>
    </location>
</feature>
<organism evidence="10 11">
    <name type="scientific">Clostridium aciditolerans</name>
    <dbReference type="NCBI Taxonomy" id="339861"/>
    <lineage>
        <taxon>Bacteria</taxon>
        <taxon>Bacillati</taxon>
        <taxon>Bacillota</taxon>
        <taxon>Clostridia</taxon>
        <taxon>Eubacteriales</taxon>
        <taxon>Clostridiaceae</taxon>
        <taxon>Clostridium</taxon>
    </lineage>
</organism>
<evidence type="ECO:0000256" key="4">
    <source>
        <dbReference type="ARBA" id="ARBA00022692"/>
    </source>
</evidence>
<comment type="subcellular location">
    <subcellularLocation>
        <location evidence="1">Cell membrane</location>
        <topology evidence="1">Multi-pass membrane protein</topology>
    </subcellularLocation>
</comment>
<feature type="transmembrane region" description="Helical" evidence="7">
    <location>
        <begin position="59"/>
        <end position="81"/>
    </location>
</feature>
<name>A0A934HQG4_9CLOT</name>
<evidence type="ECO:0000313" key="11">
    <source>
        <dbReference type="Proteomes" id="UP000622687"/>
    </source>
</evidence>
<dbReference type="PANTHER" id="PTHR34582">
    <property type="entry name" value="UPF0702 TRANSMEMBRANE PROTEIN YCAP"/>
    <property type="match status" value="1"/>
</dbReference>
<dbReference type="Pfam" id="PF20730">
    <property type="entry name" value="YetF_N"/>
    <property type="match status" value="1"/>
</dbReference>
<evidence type="ECO:0000256" key="1">
    <source>
        <dbReference type="ARBA" id="ARBA00004651"/>
    </source>
</evidence>
<feature type="domain" description="YetF-like N-terminal transmembrane" evidence="9">
    <location>
        <begin position="6"/>
        <end position="79"/>
    </location>
</feature>
<dbReference type="InterPro" id="IPR048454">
    <property type="entry name" value="YetF_N"/>
</dbReference>
<dbReference type="Proteomes" id="UP000622687">
    <property type="component" value="Unassembled WGS sequence"/>
</dbReference>
<keyword evidence="4 7" id="KW-0812">Transmembrane</keyword>
<dbReference type="RefSeq" id="WP_211140843.1">
    <property type="nucleotide sequence ID" value="NZ_JAEEGB010000003.1"/>
</dbReference>